<accession>A0A6C0IHY2</accession>
<sequence>MNNNSSPPPPPTVSMRRIVGSIYSDNARVYYKSNSLPSCGVGTVKNSRHVARKT</sequence>
<evidence type="ECO:0000313" key="1">
    <source>
        <dbReference type="EMBL" id="QHT92582.1"/>
    </source>
</evidence>
<name>A0A6C0IHY2_9ZZZZ</name>
<organism evidence="1">
    <name type="scientific">viral metagenome</name>
    <dbReference type="NCBI Taxonomy" id="1070528"/>
    <lineage>
        <taxon>unclassified sequences</taxon>
        <taxon>metagenomes</taxon>
        <taxon>organismal metagenomes</taxon>
    </lineage>
</organism>
<reference evidence="1" key="1">
    <citation type="journal article" date="2020" name="Nature">
        <title>Giant virus diversity and host interactions through global metagenomics.</title>
        <authorList>
            <person name="Schulz F."/>
            <person name="Roux S."/>
            <person name="Paez-Espino D."/>
            <person name="Jungbluth S."/>
            <person name="Walsh D.A."/>
            <person name="Denef V.J."/>
            <person name="McMahon K.D."/>
            <person name="Konstantinidis K.T."/>
            <person name="Eloe-Fadrosh E.A."/>
            <person name="Kyrpides N.C."/>
            <person name="Woyke T."/>
        </authorList>
    </citation>
    <scope>NUCLEOTIDE SEQUENCE</scope>
    <source>
        <strain evidence="1">GVMAG-M-3300023184-89</strain>
    </source>
</reference>
<dbReference type="EMBL" id="MN740193">
    <property type="protein sequence ID" value="QHT92582.1"/>
    <property type="molecule type" value="Genomic_DNA"/>
</dbReference>
<protein>
    <submittedName>
        <fullName evidence="1">Uncharacterized protein</fullName>
    </submittedName>
</protein>
<proteinExistence type="predicted"/>
<dbReference type="AlphaFoldDB" id="A0A6C0IHY2"/>